<sequence length="278" mass="31604">MDSVVQNSIDLAAAAIKEAKTLIITAGAGMGVDSGLPDFRGSEGFWRAYPPYARLGLKFENLATPRHLEEDPEFGWGFYGHRSIEYRSVVPHKGFSILRQWQKELDLHCHVITSNVDGQFQKAGFSEEEVVEIHGTIHHLQCIQPCSLSLWPNEHEFKIDCETMRTKDIPYCPKCDQVARPNILMFGDFQWISRRTDRQEMRFKQCTVCDIKEPTVIIEMGAGKAIPTIRWLGERMLKSRGAKLIRINIRDPEVPAGQISIPLGAREALERINESLSR</sequence>
<dbReference type="InterPro" id="IPR029035">
    <property type="entry name" value="DHS-like_NAD/FAD-binding_dom"/>
</dbReference>
<dbReference type="InterPro" id="IPR050134">
    <property type="entry name" value="NAD-dep_sirtuin_deacylases"/>
</dbReference>
<dbReference type="EC" id="2.3.1.286" evidence="1"/>
<dbReference type="EMBL" id="JAFLCK010000002">
    <property type="protein sequence ID" value="MBN8659108.1"/>
    <property type="molecule type" value="Genomic_DNA"/>
</dbReference>
<dbReference type="GO" id="GO:0017136">
    <property type="term" value="F:histone deacetylase activity, NAD-dependent"/>
    <property type="evidence" value="ECO:0007669"/>
    <property type="project" value="TreeGrafter"/>
</dbReference>
<dbReference type="PANTHER" id="PTHR11085:SF4">
    <property type="entry name" value="NAD-DEPENDENT PROTEIN DEACYLASE"/>
    <property type="match status" value="1"/>
</dbReference>
<evidence type="ECO:0000313" key="6">
    <source>
        <dbReference type="EMBL" id="MBN8659108.1"/>
    </source>
</evidence>
<accession>A0A8J7PBX7</accession>
<protein>
    <recommendedName>
        <fullName evidence="1">protein acetyllysine N-acetyltransferase</fullName>
        <ecNumber evidence="1">2.3.1.286</ecNumber>
    </recommendedName>
</protein>
<comment type="caution">
    <text evidence="6">The sequence shown here is derived from an EMBL/GenBank/DDBJ whole genome shotgun (WGS) entry which is preliminary data.</text>
</comment>
<dbReference type="GO" id="GO:0070403">
    <property type="term" value="F:NAD+ binding"/>
    <property type="evidence" value="ECO:0007669"/>
    <property type="project" value="InterPro"/>
</dbReference>
<evidence type="ECO:0000256" key="1">
    <source>
        <dbReference type="ARBA" id="ARBA00012928"/>
    </source>
</evidence>
<evidence type="ECO:0000256" key="3">
    <source>
        <dbReference type="ARBA" id="ARBA00023027"/>
    </source>
</evidence>
<dbReference type="InterPro" id="IPR003000">
    <property type="entry name" value="Sirtuin"/>
</dbReference>
<dbReference type="Gene3D" id="3.40.50.1220">
    <property type="entry name" value="TPP-binding domain"/>
    <property type="match status" value="1"/>
</dbReference>
<name>A0A8J7PBX7_9BACT</name>
<dbReference type="PROSITE" id="PS50305">
    <property type="entry name" value="SIRTUIN"/>
    <property type="match status" value="1"/>
</dbReference>
<reference evidence="6" key="1">
    <citation type="submission" date="2021-02" db="EMBL/GenBank/DDBJ databases">
        <title>Genome-Resolved Metagenomics of a Microbial Community Performing Photosynthetic Biological Nutrient Removal.</title>
        <authorList>
            <person name="Mcdaniel E.A."/>
        </authorList>
    </citation>
    <scope>NUCLEOTIDE SEQUENCE</scope>
    <source>
        <strain evidence="6">UWPOB_OBS1</strain>
    </source>
</reference>
<dbReference type="Pfam" id="PF02146">
    <property type="entry name" value="SIR2"/>
    <property type="match status" value="1"/>
</dbReference>
<feature type="domain" description="Deacetylase sirtuin-type" evidence="5">
    <location>
        <begin position="2"/>
        <end position="278"/>
    </location>
</feature>
<dbReference type="Proteomes" id="UP000664277">
    <property type="component" value="Unassembled WGS sequence"/>
</dbReference>
<organism evidence="6 7">
    <name type="scientific">Candidatus Obscuribacter phosphatis</name>
    <dbReference type="NCBI Taxonomy" id="1906157"/>
    <lineage>
        <taxon>Bacteria</taxon>
        <taxon>Bacillati</taxon>
        <taxon>Candidatus Melainabacteria</taxon>
        <taxon>Candidatus Obscuribacterales</taxon>
        <taxon>Candidatus Obscuribacteraceae</taxon>
        <taxon>Candidatus Obscuribacter</taxon>
    </lineage>
</organism>
<dbReference type="PANTHER" id="PTHR11085">
    <property type="entry name" value="NAD-DEPENDENT PROTEIN DEACYLASE SIRTUIN-5, MITOCHONDRIAL-RELATED"/>
    <property type="match status" value="1"/>
</dbReference>
<dbReference type="InterPro" id="IPR026590">
    <property type="entry name" value="Ssirtuin_cat_dom"/>
</dbReference>
<proteinExistence type="predicted"/>
<dbReference type="AlphaFoldDB" id="A0A8J7PBX7"/>
<dbReference type="SUPFAM" id="SSF52467">
    <property type="entry name" value="DHS-like NAD/FAD-binding domain"/>
    <property type="match status" value="1"/>
</dbReference>
<evidence type="ECO:0000313" key="7">
    <source>
        <dbReference type="Proteomes" id="UP000664277"/>
    </source>
</evidence>
<dbReference type="Gene3D" id="3.30.1600.10">
    <property type="entry name" value="SIR2/SIRT2 'Small Domain"/>
    <property type="match status" value="1"/>
</dbReference>
<evidence type="ECO:0000259" key="5">
    <source>
        <dbReference type="PROSITE" id="PS50305"/>
    </source>
</evidence>
<evidence type="ECO:0000256" key="4">
    <source>
        <dbReference type="PROSITE-ProRule" id="PRU00236"/>
    </source>
</evidence>
<dbReference type="InterPro" id="IPR026591">
    <property type="entry name" value="Sirtuin_cat_small_dom_sf"/>
</dbReference>
<comment type="caution">
    <text evidence="4">Lacks conserved residue(s) required for the propagation of feature annotation.</text>
</comment>
<keyword evidence="3" id="KW-0520">NAD</keyword>
<gene>
    <name evidence="6" type="ORF">J0M35_02010</name>
</gene>
<keyword evidence="2" id="KW-0808">Transferase</keyword>
<evidence type="ECO:0000256" key="2">
    <source>
        <dbReference type="ARBA" id="ARBA00022679"/>
    </source>
</evidence>